<protein>
    <submittedName>
        <fullName evidence="1">Uncharacterized protein</fullName>
    </submittedName>
</protein>
<comment type="caution">
    <text evidence="1">The sequence shown here is derived from an EMBL/GenBank/DDBJ whole genome shotgun (WGS) entry which is preliminary data.</text>
</comment>
<accession>A0A2R6NKC4</accession>
<gene>
    <name evidence="1" type="ORF">PHLCEN_2v11452</name>
</gene>
<evidence type="ECO:0000313" key="2">
    <source>
        <dbReference type="Proteomes" id="UP000186601"/>
    </source>
</evidence>
<sequence length="290" mass="32473">MADGASAIIGIMAFGLRLTGSTRLSTASKTHQPTQSVDAVQALVVRLIEAQEQVSRKLDNFIRAHERWVAQEAARFGIFQTQMMNSLSAVAQRDPGILMLAASSGAVQPPVNPSALPAVSMLVPDIPVSEGHETSTEGQSHGQTLQLISFAPRISRPLTTKGIKEPLRCEIPCECCCHDTRLTHATPYWGSSWFGNLYLPRSFFHRSFASCNVQTCRRTQKNRQIAKIKFFFPSWFIAVDMNIRLETFPVHFLLADPPTSFEYVANIPLRPANGHRWCEEVVRVRRRVRE</sequence>
<dbReference type="AlphaFoldDB" id="A0A2R6NKC4"/>
<organism evidence="1 2">
    <name type="scientific">Hermanssonia centrifuga</name>
    <dbReference type="NCBI Taxonomy" id="98765"/>
    <lineage>
        <taxon>Eukaryota</taxon>
        <taxon>Fungi</taxon>
        <taxon>Dikarya</taxon>
        <taxon>Basidiomycota</taxon>
        <taxon>Agaricomycotina</taxon>
        <taxon>Agaricomycetes</taxon>
        <taxon>Polyporales</taxon>
        <taxon>Meruliaceae</taxon>
        <taxon>Hermanssonia</taxon>
    </lineage>
</organism>
<reference evidence="1 2" key="1">
    <citation type="submission" date="2018-02" db="EMBL/GenBank/DDBJ databases">
        <title>Genome sequence of the basidiomycete white-rot fungus Phlebia centrifuga.</title>
        <authorList>
            <person name="Granchi Z."/>
            <person name="Peng M."/>
            <person name="de Vries R.P."/>
            <person name="Hilden K."/>
            <person name="Makela M.R."/>
            <person name="Grigoriev I."/>
            <person name="Riley R."/>
        </authorList>
    </citation>
    <scope>NUCLEOTIDE SEQUENCE [LARGE SCALE GENOMIC DNA]</scope>
    <source>
        <strain evidence="1 2">FBCC195</strain>
    </source>
</reference>
<dbReference type="STRING" id="98765.A0A2R6NKC4"/>
<name>A0A2R6NKC4_9APHY</name>
<proteinExistence type="predicted"/>
<dbReference type="Proteomes" id="UP000186601">
    <property type="component" value="Unassembled WGS sequence"/>
</dbReference>
<keyword evidence="2" id="KW-1185">Reference proteome</keyword>
<dbReference type="EMBL" id="MLYV02001141">
    <property type="protein sequence ID" value="PSR72678.1"/>
    <property type="molecule type" value="Genomic_DNA"/>
</dbReference>
<evidence type="ECO:0000313" key="1">
    <source>
        <dbReference type="EMBL" id="PSR72678.1"/>
    </source>
</evidence>